<evidence type="ECO:0000313" key="1">
    <source>
        <dbReference type="EMBL" id="QPE04154.1"/>
    </source>
</evidence>
<dbReference type="KEGG" id="msf:IT882_13230"/>
<sequence>MKNAFETNADRLLDIVNTHPAGLTGSYDPRNDTIRIAYAGFIFSPETALLRASTATADDLTETIERFTSL</sequence>
<name>A0A7S8MVR3_9MICO</name>
<keyword evidence="2" id="KW-1185">Reference proteome</keyword>
<organism evidence="1 2">
    <name type="scientific">Microbacterium schleiferi</name>
    <dbReference type="NCBI Taxonomy" id="69362"/>
    <lineage>
        <taxon>Bacteria</taxon>
        <taxon>Bacillati</taxon>
        <taxon>Actinomycetota</taxon>
        <taxon>Actinomycetes</taxon>
        <taxon>Micrococcales</taxon>
        <taxon>Microbacteriaceae</taxon>
        <taxon>Microbacterium</taxon>
    </lineage>
</organism>
<dbReference type="Proteomes" id="UP000594480">
    <property type="component" value="Chromosome"/>
</dbReference>
<protein>
    <submittedName>
        <fullName evidence="1">Uncharacterized protein</fullName>
    </submittedName>
</protein>
<reference evidence="1 2" key="1">
    <citation type="submission" date="2020-11" db="EMBL/GenBank/DDBJ databases">
        <title>Amino acid is mineralized and recycled by bacteria in oceanic microbiome.</title>
        <authorList>
            <person name="Zheng L.Y."/>
        </authorList>
    </citation>
    <scope>NUCLEOTIDE SEQUENCE [LARGE SCALE GENOMIC DNA]</scope>
    <source>
        <strain evidence="1 2">A32-1</strain>
    </source>
</reference>
<evidence type="ECO:0000313" key="2">
    <source>
        <dbReference type="Proteomes" id="UP000594480"/>
    </source>
</evidence>
<dbReference type="EMBL" id="CP064760">
    <property type="protein sequence ID" value="QPE04154.1"/>
    <property type="molecule type" value="Genomic_DNA"/>
</dbReference>
<gene>
    <name evidence="1" type="ORF">IT882_13230</name>
</gene>
<dbReference type="RefSeq" id="WP_195692245.1">
    <property type="nucleotide sequence ID" value="NZ_CP064760.1"/>
</dbReference>
<accession>A0A7S8MVR3</accession>
<dbReference type="AlphaFoldDB" id="A0A7S8MVR3"/>
<proteinExistence type="predicted"/>